<keyword evidence="2" id="KW-1185">Reference proteome</keyword>
<dbReference type="EMBL" id="JARKIE010000018">
    <property type="protein sequence ID" value="KAJ7701122.1"/>
    <property type="molecule type" value="Genomic_DNA"/>
</dbReference>
<accession>A0AAD7DYR8</accession>
<evidence type="ECO:0000313" key="1">
    <source>
        <dbReference type="EMBL" id="KAJ7701122.1"/>
    </source>
</evidence>
<protein>
    <submittedName>
        <fullName evidence="1">Uncharacterized protein</fullName>
    </submittedName>
</protein>
<organism evidence="1 2">
    <name type="scientific">Mycena rosella</name>
    <name type="common">Pink bonnet</name>
    <name type="synonym">Agaricus rosellus</name>
    <dbReference type="NCBI Taxonomy" id="1033263"/>
    <lineage>
        <taxon>Eukaryota</taxon>
        <taxon>Fungi</taxon>
        <taxon>Dikarya</taxon>
        <taxon>Basidiomycota</taxon>
        <taxon>Agaricomycotina</taxon>
        <taxon>Agaricomycetes</taxon>
        <taxon>Agaricomycetidae</taxon>
        <taxon>Agaricales</taxon>
        <taxon>Marasmiineae</taxon>
        <taxon>Mycenaceae</taxon>
        <taxon>Mycena</taxon>
    </lineage>
</organism>
<name>A0AAD7DYR8_MYCRO</name>
<dbReference type="Proteomes" id="UP001221757">
    <property type="component" value="Unassembled WGS sequence"/>
</dbReference>
<comment type="caution">
    <text evidence="1">The sequence shown here is derived from an EMBL/GenBank/DDBJ whole genome shotgun (WGS) entry which is preliminary data.</text>
</comment>
<reference evidence="1" key="1">
    <citation type="submission" date="2023-03" db="EMBL/GenBank/DDBJ databases">
        <title>Massive genome expansion in bonnet fungi (Mycena s.s.) driven by repeated elements and novel gene families across ecological guilds.</title>
        <authorList>
            <consortium name="Lawrence Berkeley National Laboratory"/>
            <person name="Harder C.B."/>
            <person name="Miyauchi S."/>
            <person name="Viragh M."/>
            <person name="Kuo A."/>
            <person name="Thoen E."/>
            <person name="Andreopoulos B."/>
            <person name="Lu D."/>
            <person name="Skrede I."/>
            <person name="Drula E."/>
            <person name="Henrissat B."/>
            <person name="Morin E."/>
            <person name="Kohler A."/>
            <person name="Barry K."/>
            <person name="LaButti K."/>
            <person name="Morin E."/>
            <person name="Salamov A."/>
            <person name="Lipzen A."/>
            <person name="Mereny Z."/>
            <person name="Hegedus B."/>
            <person name="Baldrian P."/>
            <person name="Stursova M."/>
            <person name="Weitz H."/>
            <person name="Taylor A."/>
            <person name="Grigoriev I.V."/>
            <person name="Nagy L.G."/>
            <person name="Martin F."/>
            <person name="Kauserud H."/>
        </authorList>
    </citation>
    <scope>NUCLEOTIDE SEQUENCE</scope>
    <source>
        <strain evidence="1">CBHHK067</strain>
    </source>
</reference>
<gene>
    <name evidence="1" type="ORF">B0H17DRAFT_1128413</name>
</gene>
<dbReference type="AlphaFoldDB" id="A0AAD7DYR8"/>
<evidence type="ECO:0000313" key="2">
    <source>
        <dbReference type="Proteomes" id="UP001221757"/>
    </source>
</evidence>
<sequence>MTGSTVVVAAAPAPCGNIRRRKVGRRFSRQSEAYIAAHRDLIIYKGYQRRGYIAIGPPSRPSFRTLTASAVSLYYFDVSVFRQTDPGHTSTLLRQLIARQIYPHLTTELLQDPTRRPAPVALEAKYLFYALNGRALKGSPLDADMAPKVSQAYYIHFQPTRCIMHHDGLTTDRNGRPPGGKYSAVFPGRAAAQPVKKCPPKKVFILHVTRRVEPELAAKIITGIRAGQAGTGGR</sequence>
<proteinExistence type="predicted"/>